<accession>A0A2R4X210</accession>
<protein>
    <submittedName>
        <fullName evidence="1">Uncharacterized protein</fullName>
    </submittedName>
</protein>
<dbReference type="RefSeq" id="WP_108382561.1">
    <property type="nucleotide sequence ID" value="NZ_CP028858.1"/>
</dbReference>
<dbReference type="KEGG" id="harc:HARCEL1_08925"/>
<name>A0A2R4X210_9EURY</name>
<keyword evidence="2" id="KW-1185">Reference proteome</keyword>
<dbReference type="Proteomes" id="UP000244727">
    <property type="component" value="Chromosome"/>
</dbReference>
<reference evidence="1 2" key="1">
    <citation type="submission" date="2018-04" db="EMBL/GenBank/DDBJ databases">
        <title>Halococcoides cellulosivorans gen. nov., sp. nov., an extremely halophilic cellulose-utilizing haloarchaeon from hypersaline lakes.</title>
        <authorList>
            <person name="Sorokin D.Y."/>
            <person name="Toshchakov S.V."/>
            <person name="Samarov N.I."/>
            <person name="Korzhenkov A."/>
            <person name="Kublanov I.V."/>
        </authorList>
    </citation>
    <scope>NUCLEOTIDE SEQUENCE [LARGE SCALE GENOMIC DNA]</scope>
    <source>
        <strain evidence="1 2">HArcel1</strain>
    </source>
</reference>
<gene>
    <name evidence="1" type="ORF">HARCEL1_08925</name>
</gene>
<organism evidence="1 2">
    <name type="scientific">Halococcoides cellulosivorans</name>
    <dbReference type="NCBI Taxonomy" id="1679096"/>
    <lineage>
        <taxon>Archaea</taxon>
        <taxon>Methanobacteriati</taxon>
        <taxon>Methanobacteriota</taxon>
        <taxon>Stenosarchaea group</taxon>
        <taxon>Halobacteria</taxon>
        <taxon>Halobacteriales</taxon>
        <taxon>Haloarculaceae</taxon>
        <taxon>Halococcoides</taxon>
    </lineage>
</organism>
<dbReference type="GeneID" id="36512626"/>
<dbReference type="EMBL" id="CP028858">
    <property type="protein sequence ID" value="AWB27824.1"/>
    <property type="molecule type" value="Genomic_DNA"/>
</dbReference>
<dbReference type="AlphaFoldDB" id="A0A2R4X210"/>
<evidence type="ECO:0000313" key="1">
    <source>
        <dbReference type="EMBL" id="AWB27824.1"/>
    </source>
</evidence>
<evidence type="ECO:0000313" key="2">
    <source>
        <dbReference type="Proteomes" id="UP000244727"/>
    </source>
</evidence>
<sequence>MSRAEKRIPVREETFDRLGEFKGAGDTWDEVMQELIGARQEQNRRELLERTDDEEYVPLDEIE</sequence>
<proteinExistence type="predicted"/>